<gene>
    <name evidence="1" type="ORF">GOBAR_AA23740</name>
</gene>
<evidence type="ECO:0008006" key="3">
    <source>
        <dbReference type="Google" id="ProtNLM"/>
    </source>
</evidence>
<dbReference type="EMBL" id="KZ665963">
    <property type="protein sequence ID" value="PPR96924.1"/>
    <property type="molecule type" value="Genomic_DNA"/>
</dbReference>
<evidence type="ECO:0000313" key="2">
    <source>
        <dbReference type="Proteomes" id="UP000239757"/>
    </source>
</evidence>
<sequence length="169" mass="18880">MHRFSFFAKLVGVEPTEDPTLLGEEDGAQESCMVVLISYVDSQSIIHGIDIDLNAAPETDVVGDDVYHSRDPSNHEVDSDSDSDLDLDEVLDDIDDKYPDAAHAAKFPKYPEILPTHWIAVYSDLKELFVGQRFKSKENCAFSIKEYSMNISLDNKVTVSKPTLHIGEC</sequence>
<proteinExistence type="predicted"/>
<evidence type="ECO:0000313" key="1">
    <source>
        <dbReference type="EMBL" id="PPR96924.1"/>
    </source>
</evidence>
<organism evidence="1 2">
    <name type="scientific">Gossypium barbadense</name>
    <name type="common">Sea Island cotton</name>
    <name type="synonym">Hibiscus barbadensis</name>
    <dbReference type="NCBI Taxonomy" id="3634"/>
    <lineage>
        <taxon>Eukaryota</taxon>
        <taxon>Viridiplantae</taxon>
        <taxon>Streptophyta</taxon>
        <taxon>Embryophyta</taxon>
        <taxon>Tracheophyta</taxon>
        <taxon>Spermatophyta</taxon>
        <taxon>Magnoliopsida</taxon>
        <taxon>eudicotyledons</taxon>
        <taxon>Gunneridae</taxon>
        <taxon>Pentapetalae</taxon>
        <taxon>rosids</taxon>
        <taxon>malvids</taxon>
        <taxon>Malvales</taxon>
        <taxon>Malvaceae</taxon>
        <taxon>Malvoideae</taxon>
        <taxon>Gossypium</taxon>
    </lineage>
</organism>
<accession>A0A2P5X0S4</accession>
<reference evidence="1 2" key="1">
    <citation type="submission" date="2015-01" db="EMBL/GenBank/DDBJ databases">
        <title>Genome of allotetraploid Gossypium barbadense reveals genomic plasticity and fiber elongation in cotton evolution.</title>
        <authorList>
            <person name="Chen X."/>
            <person name="Liu X."/>
            <person name="Zhao B."/>
            <person name="Zheng H."/>
            <person name="Hu Y."/>
            <person name="Lu G."/>
            <person name="Yang C."/>
            <person name="Chen J."/>
            <person name="Shan C."/>
            <person name="Zhang L."/>
            <person name="Zhou Y."/>
            <person name="Wang L."/>
            <person name="Guo W."/>
            <person name="Bai Y."/>
            <person name="Ruan J."/>
            <person name="Shangguan X."/>
            <person name="Mao Y."/>
            <person name="Jiang J."/>
            <person name="Zhu Y."/>
            <person name="Lei J."/>
            <person name="Kang H."/>
            <person name="Chen S."/>
            <person name="He X."/>
            <person name="Wang R."/>
            <person name="Wang Y."/>
            <person name="Chen J."/>
            <person name="Wang L."/>
            <person name="Yu S."/>
            <person name="Wang B."/>
            <person name="Wei J."/>
            <person name="Song S."/>
            <person name="Lu X."/>
            <person name="Gao Z."/>
            <person name="Gu W."/>
            <person name="Deng X."/>
            <person name="Ma D."/>
            <person name="Wang S."/>
            <person name="Liang W."/>
            <person name="Fang L."/>
            <person name="Cai C."/>
            <person name="Zhu X."/>
            <person name="Zhou B."/>
            <person name="Zhang Y."/>
            <person name="Chen Z."/>
            <person name="Xu S."/>
            <person name="Zhu R."/>
            <person name="Wang S."/>
            <person name="Zhang T."/>
            <person name="Zhao G."/>
        </authorList>
    </citation>
    <scope>NUCLEOTIDE SEQUENCE [LARGE SCALE GENOMIC DNA]</scope>
    <source>
        <strain evidence="2">cv. Xinhai21</strain>
        <tissue evidence="1">Leaf</tissue>
    </source>
</reference>
<dbReference type="Proteomes" id="UP000239757">
    <property type="component" value="Unassembled WGS sequence"/>
</dbReference>
<protein>
    <recommendedName>
        <fullName evidence="3">Transposase MuDR plant domain-containing protein</fullName>
    </recommendedName>
</protein>
<dbReference type="AlphaFoldDB" id="A0A2P5X0S4"/>
<name>A0A2P5X0S4_GOSBA</name>